<proteinExistence type="predicted"/>
<dbReference type="AlphaFoldDB" id="V6SSV6"/>
<evidence type="ECO:0000313" key="2">
    <source>
        <dbReference type="EMBL" id="ESU29539.1"/>
    </source>
</evidence>
<evidence type="ECO:0000259" key="1">
    <source>
        <dbReference type="Pfam" id="PF06713"/>
    </source>
</evidence>
<reference evidence="2 3" key="1">
    <citation type="submission" date="2013-08" db="EMBL/GenBank/DDBJ databases">
        <title>Flavobacterium limnosediminis JC2902 genome sequencing.</title>
        <authorList>
            <person name="Lee K."/>
            <person name="Yi H."/>
            <person name="Park S."/>
            <person name="Chun J."/>
        </authorList>
    </citation>
    <scope>NUCLEOTIDE SEQUENCE [LARGE SCALE GENOMIC DNA]</scope>
    <source>
        <strain evidence="2 3">JC2902</strain>
    </source>
</reference>
<organism evidence="2 3">
    <name type="scientific">Flavobacterium limnosediminis JC2902</name>
    <dbReference type="NCBI Taxonomy" id="1341181"/>
    <lineage>
        <taxon>Bacteria</taxon>
        <taxon>Pseudomonadati</taxon>
        <taxon>Bacteroidota</taxon>
        <taxon>Flavobacteriia</taxon>
        <taxon>Flavobacteriales</taxon>
        <taxon>Flavobacteriaceae</taxon>
        <taxon>Flavobacterium</taxon>
    </lineage>
</organism>
<dbReference type="InterPro" id="IPR009589">
    <property type="entry name" value="PH_YyaB-like"/>
</dbReference>
<dbReference type="EMBL" id="AVGG01000001">
    <property type="protein sequence ID" value="ESU29539.1"/>
    <property type="molecule type" value="Genomic_DNA"/>
</dbReference>
<feature type="domain" description="Uncharacterized protein YyaB-like PH" evidence="1">
    <location>
        <begin position="3"/>
        <end position="41"/>
    </location>
</feature>
<evidence type="ECO:0000313" key="3">
    <source>
        <dbReference type="Proteomes" id="UP000018004"/>
    </source>
</evidence>
<name>V6SSV6_9FLAO</name>
<dbReference type="PATRIC" id="fig|1341181.4.peg.4"/>
<keyword evidence="3" id="KW-1185">Reference proteome</keyword>
<protein>
    <submittedName>
        <fullName evidence="2">DUF1200 protein</fullName>
    </submittedName>
</protein>
<dbReference type="STRING" id="1341181.FLJC2902T_00040"/>
<dbReference type="GO" id="GO:0030153">
    <property type="term" value="P:bacteriocin immunity"/>
    <property type="evidence" value="ECO:0007669"/>
    <property type="project" value="InterPro"/>
</dbReference>
<dbReference type="Proteomes" id="UP000018004">
    <property type="component" value="Unassembled WGS sequence"/>
</dbReference>
<accession>V6SSV6</accession>
<gene>
    <name evidence="2" type="ORF">FLJC2902T_00040</name>
</gene>
<comment type="caution">
    <text evidence="2">The sequence shown here is derived from an EMBL/GenBank/DDBJ whole genome shotgun (WGS) entry which is preliminary data.</text>
</comment>
<dbReference type="Pfam" id="PF06713">
    <property type="entry name" value="bPH_4"/>
    <property type="match status" value="1"/>
</dbReference>
<sequence>MLNAPACSFTDRIEVLYNQSDSVVISPKEREEFIKELLKVNPNIQVKL</sequence>